<evidence type="ECO:0008006" key="3">
    <source>
        <dbReference type="Google" id="ProtNLM"/>
    </source>
</evidence>
<dbReference type="AlphaFoldDB" id="A0A9X2VS70"/>
<accession>A0A9X2VS70</accession>
<gene>
    <name evidence="1" type="ORF">NZH93_34075</name>
</gene>
<keyword evidence="2" id="KW-1185">Reference proteome</keyword>
<proteinExistence type="predicted"/>
<evidence type="ECO:0000313" key="1">
    <source>
        <dbReference type="EMBL" id="MCS7481908.1"/>
    </source>
</evidence>
<evidence type="ECO:0000313" key="2">
    <source>
        <dbReference type="Proteomes" id="UP001141259"/>
    </source>
</evidence>
<comment type="caution">
    <text evidence="1">The sequence shown here is derived from an EMBL/GenBank/DDBJ whole genome shotgun (WGS) entry which is preliminary data.</text>
</comment>
<sequence length="248" mass="27822">MLYIPLEGHESLWDDDYQWDPRGFWGYRHLLEHSFSRSPGFDSRITLPGSGLAVSMNVDERVDVGYPPTPYVSPLIDFFTARAATTVRTRKAELAVAFQSPDFADHVVYFGCHGEAGTKDQRAYLVLGDGEKIYSTEVMAWLSKGLSTRPVVFVGACQGGQLASMFYPAFGYHMLHRGARCLIGPQIDLPRAFAREYATGLFDAFLTPNTRLGDIVRQLAREFLDKHHNPLGLIFSLHRGIDVHLAVR</sequence>
<reference evidence="1" key="1">
    <citation type="submission" date="2022-08" db="EMBL/GenBank/DDBJ databases">
        <authorList>
            <person name="Tistechok S."/>
            <person name="Samborskyy M."/>
            <person name="Roman I."/>
        </authorList>
    </citation>
    <scope>NUCLEOTIDE SEQUENCE</scope>
    <source>
        <strain evidence="1">DSM 103496</strain>
    </source>
</reference>
<dbReference type="Proteomes" id="UP001141259">
    <property type="component" value="Unassembled WGS sequence"/>
</dbReference>
<organism evidence="1 2">
    <name type="scientific">Umezawaea endophytica</name>
    <dbReference type="NCBI Taxonomy" id="1654476"/>
    <lineage>
        <taxon>Bacteria</taxon>
        <taxon>Bacillati</taxon>
        <taxon>Actinomycetota</taxon>
        <taxon>Actinomycetes</taxon>
        <taxon>Pseudonocardiales</taxon>
        <taxon>Pseudonocardiaceae</taxon>
        <taxon>Umezawaea</taxon>
    </lineage>
</organism>
<name>A0A9X2VS70_9PSEU</name>
<protein>
    <recommendedName>
        <fullName evidence="3">CHAT domain-containing protein</fullName>
    </recommendedName>
</protein>
<dbReference type="EMBL" id="JANYMP010000021">
    <property type="protein sequence ID" value="MCS7481908.1"/>
    <property type="molecule type" value="Genomic_DNA"/>
</dbReference>
<dbReference type="RefSeq" id="WP_259627397.1">
    <property type="nucleotide sequence ID" value="NZ_JANYMP010000021.1"/>
</dbReference>